<dbReference type="AlphaFoldDB" id="A0A2M7AY25"/>
<sequence>MNIVDADAWPQRRMIMEKHRRRRVIKYVGLPKLYLETADYRLTVHPYGPQYDEAVGRIYQLSQASGPDLSEAKIAYVKSIKLVIPDTFYQHPEVGEVMPIKVRYQCRQGDEVVLLAKVDYDRYENMPDLKNRGGNWFMLKLYFESASRIVLD</sequence>
<dbReference type="EMBL" id="PEVY01000015">
    <property type="protein sequence ID" value="PIU75443.1"/>
    <property type="molecule type" value="Genomic_DNA"/>
</dbReference>
<accession>A0A2M7AY25</accession>
<organism evidence="1 2">
    <name type="scientific">Candidatus Portnoybacteria bacterium CG06_land_8_20_14_3_00_39_12</name>
    <dbReference type="NCBI Taxonomy" id="1974809"/>
    <lineage>
        <taxon>Bacteria</taxon>
        <taxon>Candidatus Portnoyibacteriota</taxon>
    </lineage>
</organism>
<gene>
    <name evidence="1" type="ORF">COS76_00715</name>
</gene>
<name>A0A2M7AY25_9BACT</name>
<comment type="caution">
    <text evidence="1">The sequence shown here is derived from an EMBL/GenBank/DDBJ whole genome shotgun (WGS) entry which is preliminary data.</text>
</comment>
<dbReference type="Proteomes" id="UP000228775">
    <property type="component" value="Unassembled WGS sequence"/>
</dbReference>
<evidence type="ECO:0000313" key="1">
    <source>
        <dbReference type="EMBL" id="PIU75443.1"/>
    </source>
</evidence>
<protein>
    <submittedName>
        <fullName evidence="1">Uncharacterized protein</fullName>
    </submittedName>
</protein>
<proteinExistence type="predicted"/>
<evidence type="ECO:0000313" key="2">
    <source>
        <dbReference type="Proteomes" id="UP000228775"/>
    </source>
</evidence>
<reference evidence="2" key="1">
    <citation type="submission" date="2017-09" db="EMBL/GenBank/DDBJ databases">
        <title>Depth-based differentiation of microbial function through sediment-hosted aquifers and enrichment of novel symbionts in the deep terrestrial subsurface.</title>
        <authorList>
            <person name="Probst A.J."/>
            <person name="Ladd B."/>
            <person name="Jarett J.K."/>
            <person name="Geller-Mcgrath D.E."/>
            <person name="Sieber C.M.K."/>
            <person name="Emerson J.B."/>
            <person name="Anantharaman K."/>
            <person name="Thomas B.C."/>
            <person name="Malmstrom R."/>
            <person name="Stieglmeier M."/>
            <person name="Klingl A."/>
            <person name="Woyke T."/>
            <person name="Ryan C.M."/>
            <person name="Banfield J.F."/>
        </authorList>
    </citation>
    <scope>NUCLEOTIDE SEQUENCE [LARGE SCALE GENOMIC DNA]</scope>
</reference>